<organism evidence="4 5">
    <name type="scientific">Kandleria vitulina DSM 20405</name>
    <dbReference type="NCBI Taxonomy" id="1410657"/>
    <lineage>
        <taxon>Bacteria</taxon>
        <taxon>Bacillati</taxon>
        <taxon>Bacillota</taxon>
        <taxon>Erysipelotrichia</taxon>
        <taxon>Erysipelotrichales</taxon>
        <taxon>Coprobacillaceae</taxon>
        <taxon>Kandleria</taxon>
    </lineage>
</organism>
<dbReference type="GO" id="GO:0033178">
    <property type="term" value="C:proton-transporting two-sector ATPase complex, catalytic domain"/>
    <property type="evidence" value="ECO:0007669"/>
    <property type="project" value="InterPro"/>
</dbReference>
<accession>A0A0R2HES1</accession>
<comment type="caution">
    <text evidence="4">The sequence shown here is derived from an EMBL/GenBank/DDBJ whole genome shotgun (WGS) entry which is preliminary data.</text>
</comment>
<keyword evidence="3" id="KW-0406">Ion transport</keyword>
<dbReference type="EMBL" id="JQBL01000014">
    <property type="protein sequence ID" value="KRN50086.1"/>
    <property type="molecule type" value="Genomic_DNA"/>
</dbReference>
<evidence type="ECO:0000313" key="4">
    <source>
        <dbReference type="EMBL" id="KRN50086.1"/>
    </source>
</evidence>
<dbReference type="InterPro" id="IPR002842">
    <property type="entry name" value="ATPase_V1_Esu"/>
</dbReference>
<protein>
    <submittedName>
        <fullName evidence="4">Uncharacterized protein</fullName>
    </submittedName>
</protein>
<dbReference type="SUPFAM" id="SSF160527">
    <property type="entry name" value="V-type ATPase subunit E-like"/>
    <property type="match status" value="1"/>
</dbReference>
<evidence type="ECO:0000256" key="2">
    <source>
        <dbReference type="ARBA" id="ARBA00022448"/>
    </source>
</evidence>
<comment type="similarity">
    <text evidence="1">Belongs to the V-ATPase E subunit family.</text>
</comment>
<evidence type="ECO:0000313" key="5">
    <source>
        <dbReference type="Proteomes" id="UP000051841"/>
    </source>
</evidence>
<gene>
    <name evidence="4" type="ORF">IV49_GL000436</name>
</gene>
<evidence type="ECO:0000256" key="1">
    <source>
        <dbReference type="ARBA" id="ARBA00005901"/>
    </source>
</evidence>
<dbReference type="Proteomes" id="UP000051841">
    <property type="component" value="Unassembled WGS sequence"/>
</dbReference>
<dbReference type="RefSeq" id="WP_035876780.1">
    <property type="nucleotide sequence ID" value="NZ_JNKN01000018.1"/>
</dbReference>
<keyword evidence="5" id="KW-1185">Reference proteome</keyword>
<reference evidence="4 5" key="1">
    <citation type="journal article" date="2015" name="Genome Announc.">
        <title>Expanding the biotechnology potential of lactobacilli through comparative genomics of 213 strains and associated genera.</title>
        <authorList>
            <person name="Sun Z."/>
            <person name="Harris H.M."/>
            <person name="McCann A."/>
            <person name="Guo C."/>
            <person name="Argimon S."/>
            <person name="Zhang W."/>
            <person name="Yang X."/>
            <person name="Jeffery I.B."/>
            <person name="Cooney J.C."/>
            <person name="Kagawa T.F."/>
            <person name="Liu W."/>
            <person name="Song Y."/>
            <person name="Salvetti E."/>
            <person name="Wrobel A."/>
            <person name="Rasinkangas P."/>
            <person name="Parkhill J."/>
            <person name="Rea M.C."/>
            <person name="O'Sullivan O."/>
            <person name="Ritari J."/>
            <person name="Douillard F.P."/>
            <person name="Paul Ross R."/>
            <person name="Yang R."/>
            <person name="Briner A.E."/>
            <person name="Felis G.E."/>
            <person name="de Vos W.M."/>
            <person name="Barrangou R."/>
            <person name="Klaenhammer T.R."/>
            <person name="Caufield P.W."/>
            <person name="Cui Y."/>
            <person name="Zhang H."/>
            <person name="O'Toole P.W."/>
        </authorList>
    </citation>
    <scope>NUCLEOTIDE SEQUENCE [LARGE SCALE GENOMIC DNA]</scope>
    <source>
        <strain evidence="4 5">DSM 20405</strain>
    </source>
</reference>
<sequence>MQDTEIFLSMKKEIEAESQKEIDAIMAEVKAMEDEAMVSMQKEAKKDADLRLKQELDDIQSQASQEISETHTQRTKALIAKRDEYVKTIFDAAREKLVAFTTTPEYGEYLSRKAKAASEEDMSEPVLMIRSEDLHYVDMIKENYGKDLQVEETSDITIGGFILKDQVTSVVVDETLEFALENQRGWFAAHSGLMIK</sequence>
<dbReference type="InterPro" id="IPR038495">
    <property type="entry name" value="ATPase_E_C"/>
</dbReference>
<evidence type="ECO:0000256" key="3">
    <source>
        <dbReference type="ARBA" id="ARBA00023065"/>
    </source>
</evidence>
<dbReference type="AlphaFoldDB" id="A0A0R2HES1"/>
<dbReference type="Gene3D" id="3.30.2320.30">
    <property type="entry name" value="ATP synthase, E subunit, C-terminal"/>
    <property type="match status" value="1"/>
</dbReference>
<dbReference type="PATRIC" id="fig|1410657.5.peg.464"/>
<proteinExistence type="inferred from homology"/>
<dbReference type="Pfam" id="PF01991">
    <property type="entry name" value="vATP-synt_E"/>
    <property type="match status" value="1"/>
</dbReference>
<keyword evidence="2" id="KW-0813">Transport</keyword>
<dbReference type="GO" id="GO:0046961">
    <property type="term" value="F:proton-transporting ATPase activity, rotational mechanism"/>
    <property type="evidence" value="ECO:0007669"/>
    <property type="project" value="InterPro"/>
</dbReference>
<name>A0A0R2HES1_9FIRM</name>